<evidence type="ECO:0000259" key="1">
    <source>
        <dbReference type="Pfam" id="PF00665"/>
    </source>
</evidence>
<dbReference type="PANTHER" id="PTHR46889">
    <property type="entry name" value="TRANSPOSASE INSF FOR INSERTION SEQUENCE IS3B-RELATED"/>
    <property type="match status" value="1"/>
</dbReference>
<dbReference type="EMBL" id="JAYGIM010000027">
    <property type="protein sequence ID" value="MEA5429697.1"/>
    <property type="molecule type" value="Genomic_DNA"/>
</dbReference>
<keyword evidence="3" id="KW-1185">Reference proteome</keyword>
<gene>
    <name evidence="2" type="ORF">VB798_24095</name>
</gene>
<protein>
    <submittedName>
        <fullName evidence="2">DDE-type integrase/transposase/recombinase</fullName>
    </submittedName>
</protein>
<evidence type="ECO:0000313" key="2">
    <source>
        <dbReference type="EMBL" id="MEA5429697.1"/>
    </source>
</evidence>
<name>A0ABU5SQZ9_9BACT</name>
<evidence type="ECO:0000313" key="3">
    <source>
        <dbReference type="Proteomes" id="UP001302222"/>
    </source>
</evidence>
<dbReference type="InterPro" id="IPR001584">
    <property type="entry name" value="Integrase_cat-core"/>
</dbReference>
<reference evidence="2 3" key="1">
    <citation type="submission" date="2023-12" db="EMBL/GenBank/DDBJ databases">
        <title>Novel species of the genus Arcicella isolated from rivers.</title>
        <authorList>
            <person name="Lu H."/>
        </authorList>
    </citation>
    <scope>NUCLEOTIDE SEQUENCE [LARGE SCALE GENOMIC DNA]</scope>
    <source>
        <strain evidence="2 3">DC25W</strain>
    </source>
</reference>
<dbReference type="InterPro" id="IPR036397">
    <property type="entry name" value="RNaseH_sf"/>
</dbReference>
<feature type="domain" description="Integrase catalytic" evidence="1">
    <location>
        <begin position="91"/>
        <end position="155"/>
    </location>
</feature>
<organism evidence="2 3">
    <name type="scientific">Arcicella lustrica</name>
    <dbReference type="NCBI Taxonomy" id="2984196"/>
    <lineage>
        <taxon>Bacteria</taxon>
        <taxon>Pseudomonadati</taxon>
        <taxon>Bacteroidota</taxon>
        <taxon>Cytophagia</taxon>
        <taxon>Cytophagales</taxon>
        <taxon>Flectobacillaceae</taxon>
        <taxon>Arcicella</taxon>
    </lineage>
</organism>
<dbReference type="SUPFAM" id="SSF53098">
    <property type="entry name" value="Ribonuclease H-like"/>
    <property type="match status" value="1"/>
</dbReference>
<proteinExistence type="predicted"/>
<dbReference type="RefSeq" id="WP_323689801.1">
    <property type="nucleotide sequence ID" value="NZ_JAYGIM010000027.1"/>
</dbReference>
<dbReference type="Proteomes" id="UP001302222">
    <property type="component" value="Unassembled WGS sequence"/>
</dbReference>
<sequence>MEKNVFEFDLVIEEIKRIRKRIPGIGSGKLYELIKPFFFSHQLKIGRDKLHQLMKKEGLLVKRKHYKAVTTQSDHSYKKYPNRIKDFIPTGSEQLWVSDMTYIQVGKGFVYLSLIMDAFSRKIVGWSLQPTLEAKGPVGALKMALQTRKKKTELIHHRNDDPV</sequence>
<accession>A0ABU5SQZ9</accession>
<dbReference type="Gene3D" id="3.30.420.10">
    <property type="entry name" value="Ribonuclease H-like superfamily/Ribonuclease H"/>
    <property type="match status" value="1"/>
</dbReference>
<comment type="caution">
    <text evidence="2">The sequence shown here is derived from an EMBL/GenBank/DDBJ whole genome shotgun (WGS) entry which is preliminary data.</text>
</comment>
<dbReference type="Pfam" id="PF00665">
    <property type="entry name" value="rve"/>
    <property type="match status" value="1"/>
</dbReference>
<dbReference type="InterPro" id="IPR050900">
    <property type="entry name" value="Transposase_IS3/IS150/IS904"/>
</dbReference>
<dbReference type="InterPro" id="IPR012337">
    <property type="entry name" value="RNaseH-like_sf"/>
</dbReference>